<dbReference type="InterPro" id="IPR005255">
    <property type="entry name" value="PdxA_fam"/>
</dbReference>
<dbReference type="AlphaFoldDB" id="A0A7Y8GTH6"/>
<dbReference type="PANTHER" id="PTHR30004">
    <property type="entry name" value="4-HYDROXYTHREONINE-4-PHOSPHATE DEHYDROGENASE"/>
    <property type="match status" value="1"/>
</dbReference>
<dbReference type="Gene3D" id="3.40.718.10">
    <property type="entry name" value="Isopropylmalate Dehydrogenase"/>
    <property type="match status" value="1"/>
</dbReference>
<keyword evidence="1" id="KW-0479">Metal-binding</keyword>
<accession>A0A7Y8GTH6</accession>
<evidence type="ECO:0000256" key="1">
    <source>
        <dbReference type="ARBA" id="ARBA00022723"/>
    </source>
</evidence>
<gene>
    <name evidence="4" type="primary">pdxA</name>
    <name evidence="4" type="ORF">F3K02_02265</name>
</gene>
<dbReference type="NCBIfam" id="TIGR00557">
    <property type="entry name" value="pdxA"/>
    <property type="match status" value="1"/>
</dbReference>
<dbReference type="EMBL" id="VYGV01000003">
    <property type="protein sequence ID" value="NWF44078.1"/>
    <property type="molecule type" value="Genomic_DNA"/>
</dbReference>
<comment type="caution">
    <text evidence="4">The sequence shown here is derived from an EMBL/GenBank/DDBJ whole genome shotgun (WGS) entry which is preliminary data.</text>
</comment>
<keyword evidence="3" id="KW-0520">NAD</keyword>
<reference evidence="4 5" key="1">
    <citation type="submission" date="2019-09" db="EMBL/GenBank/DDBJ databases">
        <title>Hydrogenophaga aromatica sp. nov., isolated from a para-xylene-degrading enrichment culture.</title>
        <authorList>
            <person name="Tancsics A."/>
            <person name="Banerjee S."/>
        </authorList>
    </citation>
    <scope>NUCLEOTIDE SEQUENCE [LARGE SCALE GENOMIC DNA]</scope>
    <source>
        <strain evidence="4 5">D2P1</strain>
    </source>
</reference>
<evidence type="ECO:0000313" key="5">
    <source>
        <dbReference type="Proteomes" id="UP000545507"/>
    </source>
</evidence>
<dbReference type="PANTHER" id="PTHR30004:SF6">
    <property type="entry name" value="D-THREONATE 4-PHOSPHATE DEHYDROGENASE"/>
    <property type="match status" value="1"/>
</dbReference>
<keyword evidence="5" id="KW-1185">Reference proteome</keyword>
<evidence type="ECO:0000313" key="4">
    <source>
        <dbReference type="EMBL" id="NWF44078.1"/>
    </source>
</evidence>
<evidence type="ECO:0000256" key="3">
    <source>
        <dbReference type="ARBA" id="ARBA00023027"/>
    </source>
</evidence>
<dbReference type="GO" id="GO:0050570">
    <property type="term" value="F:4-hydroxythreonine-4-phosphate dehydrogenase activity"/>
    <property type="evidence" value="ECO:0007669"/>
    <property type="project" value="UniProtKB-EC"/>
</dbReference>
<dbReference type="GO" id="GO:0051287">
    <property type="term" value="F:NAD binding"/>
    <property type="evidence" value="ECO:0007669"/>
    <property type="project" value="InterPro"/>
</dbReference>
<evidence type="ECO:0000256" key="2">
    <source>
        <dbReference type="ARBA" id="ARBA00023002"/>
    </source>
</evidence>
<proteinExistence type="predicted"/>
<organism evidence="4 5">
    <name type="scientific">Hydrogenophaga aromaticivorans</name>
    <dbReference type="NCBI Taxonomy" id="2610898"/>
    <lineage>
        <taxon>Bacteria</taxon>
        <taxon>Pseudomonadati</taxon>
        <taxon>Pseudomonadota</taxon>
        <taxon>Betaproteobacteria</taxon>
        <taxon>Burkholderiales</taxon>
        <taxon>Comamonadaceae</taxon>
        <taxon>Hydrogenophaga</taxon>
    </lineage>
</organism>
<sequence length="353" mass="36884">MNSSEQVSTAPHIPVLVTMGDPAGIGPEIIAKALRERPELRRQLVVVGDMATLERAALATDANDDRATLGFVQIPDLSHWGEMTEGHVSIIQACKLQQPVAWGRIDALAGRAAADCIRFAAEAALKGAARAVVTAPIHKEALAAAGVSHPGHTEFLQALAAAHQGVSVDALPVRMMLSCPGLRTVLVSIHVSLRQALEAVTVERILQTLRITHAHFRLCGLPLARIAVAGLNPHAGEGGLFGGEELDIIAPAVQQAVKEGMLVSGPHAPDTVFMRARQGGFDVVVAMYHDQGLIPVKLLGLEHGVNTTLGLPFVRTSPDHGTAFDLAGTGRASAASLLAAIDAALQMTASSSI</sequence>
<name>A0A7Y8GTH6_9BURK</name>
<dbReference type="SUPFAM" id="SSF53659">
    <property type="entry name" value="Isocitrate/Isopropylmalate dehydrogenase-like"/>
    <property type="match status" value="1"/>
</dbReference>
<keyword evidence="2 4" id="KW-0560">Oxidoreductase</keyword>
<protein>
    <submittedName>
        <fullName evidence="4">4-hydroxythreonine-4-phosphate dehydrogenase PdxA</fullName>
        <ecNumber evidence="4">1.1.1.262</ecNumber>
    </submittedName>
</protein>
<dbReference type="EC" id="1.1.1.262" evidence="4"/>
<dbReference type="Proteomes" id="UP000545507">
    <property type="component" value="Unassembled WGS sequence"/>
</dbReference>
<dbReference type="Pfam" id="PF04166">
    <property type="entry name" value="PdxA"/>
    <property type="match status" value="1"/>
</dbReference>
<dbReference type="GO" id="GO:0046872">
    <property type="term" value="F:metal ion binding"/>
    <property type="evidence" value="ECO:0007669"/>
    <property type="project" value="UniProtKB-KW"/>
</dbReference>